<sequence length="303" mass="35562">MHSILGKLKKLQLKARRHPEPTYHPAWPLCDEEISRPDMEPQHGSPLFGTLSAELRIMIYRAVLTDASRFLHICLNRRDGVRRRVRSVAHYWCVDMESQFPKWQHTCYGEKFSPPGQEFRPITETDDKLLSLLLTCRIIYAEAMPILYRENVFHFRGGPPLLAFRASISPRQWSSIRHIHISSIHTKDSCMPGAEKKWPPEHIETWDRCFEILRGDKTLETLRIDLMARFDMWGGGSAHNTELILMEALRKMRSIPAKFYEVEINIDPPQEFWDALGEVDFAVIVRERQYNETLYYHPTSLQF</sequence>
<dbReference type="InterPro" id="IPR056632">
    <property type="entry name" value="DUF7730"/>
</dbReference>
<evidence type="ECO:0000313" key="3">
    <source>
        <dbReference type="Proteomes" id="UP000799324"/>
    </source>
</evidence>
<name>A0A6A6SZM6_9PLEO</name>
<dbReference type="Proteomes" id="UP000799324">
    <property type="component" value="Unassembled WGS sequence"/>
</dbReference>
<feature type="domain" description="DUF7730" evidence="1">
    <location>
        <begin position="41"/>
        <end position="254"/>
    </location>
</feature>
<evidence type="ECO:0000259" key="1">
    <source>
        <dbReference type="Pfam" id="PF24864"/>
    </source>
</evidence>
<gene>
    <name evidence="2" type="ORF">K491DRAFT_680773</name>
</gene>
<proteinExistence type="predicted"/>
<reference evidence="2" key="1">
    <citation type="journal article" date="2020" name="Stud. Mycol.">
        <title>101 Dothideomycetes genomes: a test case for predicting lifestyles and emergence of pathogens.</title>
        <authorList>
            <person name="Haridas S."/>
            <person name="Albert R."/>
            <person name="Binder M."/>
            <person name="Bloem J."/>
            <person name="Labutti K."/>
            <person name="Salamov A."/>
            <person name="Andreopoulos B."/>
            <person name="Baker S."/>
            <person name="Barry K."/>
            <person name="Bills G."/>
            <person name="Bluhm B."/>
            <person name="Cannon C."/>
            <person name="Castanera R."/>
            <person name="Culley D."/>
            <person name="Daum C."/>
            <person name="Ezra D."/>
            <person name="Gonzalez J."/>
            <person name="Henrissat B."/>
            <person name="Kuo A."/>
            <person name="Liang C."/>
            <person name="Lipzen A."/>
            <person name="Lutzoni F."/>
            <person name="Magnuson J."/>
            <person name="Mondo S."/>
            <person name="Nolan M."/>
            <person name="Ohm R."/>
            <person name="Pangilinan J."/>
            <person name="Park H.-J."/>
            <person name="Ramirez L."/>
            <person name="Alfaro M."/>
            <person name="Sun H."/>
            <person name="Tritt A."/>
            <person name="Yoshinaga Y."/>
            <person name="Zwiers L.-H."/>
            <person name="Turgeon B."/>
            <person name="Goodwin S."/>
            <person name="Spatafora J."/>
            <person name="Crous P."/>
            <person name="Grigoriev I."/>
        </authorList>
    </citation>
    <scope>NUCLEOTIDE SEQUENCE</scope>
    <source>
        <strain evidence="2">CBS 122681</strain>
    </source>
</reference>
<dbReference type="PANTHER" id="PTHR38790">
    <property type="entry name" value="2EXR DOMAIN-CONTAINING PROTEIN-RELATED"/>
    <property type="match status" value="1"/>
</dbReference>
<dbReference type="Pfam" id="PF24864">
    <property type="entry name" value="DUF7730"/>
    <property type="match status" value="1"/>
</dbReference>
<dbReference type="EMBL" id="MU004386">
    <property type="protein sequence ID" value="KAF2653175.1"/>
    <property type="molecule type" value="Genomic_DNA"/>
</dbReference>
<protein>
    <recommendedName>
        <fullName evidence="1">DUF7730 domain-containing protein</fullName>
    </recommendedName>
</protein>
<accession>A0A6A6SZM6</accession>
<keyword evidence="3" id="KW-1185">Reference proteome</keyword>
<dbReference type="OrthoDB" id="4757095at2759"/>
<dbReference type="AlphaFoldDB" id="A0A6A6SZM6"/>
<evidence type="ECO:0000313" key="2">
    <source>
        <dbReference type="EMBL" id="KAF2653175.1"/>
    </source>
</evidence>
<organism evidence="2 3">
    <name type="scientific">Lophiostoma macrostomum CBS 122681</name>
    <dbReference type="NCBI Taxonomy" id="1314788"/>
    <lineage>
        <taxon>Eukaryota</taxon>
        <taxon>Fungi</taxon>
        <taxon>Dikarya</taxon>
        <taxon>Ascomycota</taxon>
        <taxon>Pezizomycotina</taxon>
        <taxon>Dothideomycetes</taxon>
        <taxon>Pleosporomycetidae</taxon>
        <taxon>Pleosporales</taxon>
        <taxon>Lophiostomataceae</taxon>
        <taxon>Lophiostoma</taxon>
    </lineage>
</organism>